<protein>
    <submittedName>
        <fullName evidence="1">Uncharacterized protein</fullName>
    </submittedName>
</protein>
<dbReference type="AlphaFoldDB" id="A0A2M8LEC3"/>
<dbReference type="EMBL" id="PFET01000011">
    <property type="protein sequence ID" value="PJE75726.1"/>
    <property type="molecule type" value="Genomic_DNA"/>
</dbReference>
<sequence>MDIFFAYCTSYNKEYTKSTGAATNNWRARREECQWQREDQTQNFRAKNGDIGKNGLLEIL</sequence>
<dbReference type="Proteomes" id="UP000231152">
    <property type="component" value="Unassembled WGS sequence"/>
</dbReference>
<reference evidence="1 2" key="1">
    <citation type="submission" date="2017-09" db="EMBL/GenBank/DDBJ databases">
        <title>Depth-based differentiation of microbial function through sediment-hosted aquifers and enrichment of novel symbionts in the deep terrestrial subsurface.</title>
        <authorList>
            <person name="Probst A.J."/>
            <person name="Ladd B."/>
            <person name="Jarett J.K."/>
            <person name="Geller-Mcgrath D.E."/>
            <person name="Sieber C.M."/>
            <person name="Emerson J.B."/>
            <person name="Anantharaman K."/>
            <person name="Thomas B.C."/>
            <person name="Malmstrom R."/>
            <person name="Stieglmeier M."/>
            <person name="Klingl A."/>
            <person name="Woyke T."/>
            <person name="Ryan C.M."/>
            <person name="Banfield J.F."/>
        </authorList>
    </citation>
    <scope>NUCLEOTIDE SEQUENCE [LARGE SCALE GENOMIC DNA]</scope>
    <source>
        <strain evidence="1">CG10_big_fil_rev_8_21_14_0_10_48_11</strain>
    </source>
</reference>
<organism evidence="1 2">
    <name type="scientific">Candidatus Uhrbacteria bacterium CG10_big_fil_rev_8_21_14_0_10_48_11</name>
    <dbReference type="NCBI Taxonomy" id="1975037"/>
    <lineage>
        <taxon>Bacteria</taxon>
        <taxon>Candidatus Uhriibacteriota</taxon>
    </lineage>
</organism>
<name>A0A2M8LEC3_9BACT</name>
<comment type="caution">
    <text evidence="1">The sequence shown here is derived from an EMBL/GenBank/DDBJ whole genome shotgun (WGS) entry which is preliminary data.</text>
</comment>
<evidence type="ECO:0000313" key="2">
    <source>
        <dbReference type="Proteomes" id="UP000231152"/>
    </source>
</evidence>
<gene>
    <name evidence="1" type="ORF">COV04_03395</name>
</gene>
<accession>A0A2M8LEC3</accession>
<proteinExistence type="predicted"/>
<evidence type="ECO:0000313" key="1">
    <source>
        <dbReference type="EMBL" id="PJE75726.1"/>
    </source>
</evidence>